<protein>
    <submittedName>
        <fullName evidence="3">Uncharacterized protein</fullName>
    </submittedName>
</protein>
<evidence type="ECO:0000313" key="3">
    <source>
        <dbReference type="EMBL" id="OAM21654.1"/>
    </source>
</evidence>
<feature type="domain" description="DUF7168" evidence="2">
    <location>
        <begin position="44"/>
        <end position="177"/>
    </location>
</feature>
<evidence type="ECO:0000313" key="4">
    <source>
        <dbReference type="Proteomes" id="UP000078103"/>
    </source>
</evidence>
<sequence length="228" mass="25850">MDKQKVLEKIKKCLALGESANEHEAAQAIRQAQILMKKYGISDADIEMADIKEHICHEKTAMKMSQWQVQLAHTVKTAFGCEWYLGGSWNNAKVVFYGVGNKAELAGYAYSVLLRQLKQARREYLATVLKRVRLAKNKTYRADEFCKGWITAVYHKVDKFANGEREQVLLQLFGEQMNLSTTKTRTVAASANAKKQGMFDQFLGRQQGKKAQLHQAMGGDERKQLEAT</sequence>
<feature type="domain" description="DUF2786" evidence="1">
    <location>
        <begin position="5"/>
        <end position="42"/>
    </location>
</feature>
<evidence type="ECO:0000259" key="1">
    <source>
        <dbReference type="Pfam" id="PF10979"/>
    </source>
</evidence>
<proteinExistence type="predicted"/>
<dbReference type="RefSeq" id="WP_064105989.1">
    <property type="nucleotide sequence ID" value="NZ_LXSH01000020.1"/>
</dbReference>
<dbReference type="InterPro" id="IPR016868">
    <property type="entry name" value="Phage_B3_Orf5"/>
</dbReference>
<name>A0A1A9RML8_EIKCO</name>
<dbReference type="InterPro" id="IPR024498">
    <property type="entry name" value="DUF2786"/>
</dbReference>
<comment type="caution">
    <text evidence="3">The sequence shown here is derived from an EMBL/GenBank/DDBJ whole genome shotgun (WGS) entry which is preliminary data.</text>
</comment>
<dbReference type="AlphaFoldDB" id="A0A1A9RML8"/>
<dbReference type="PIRSF" id="PIRSF028111">
    <property type="entry name" value="UCP028111"/>
    <property type="match status" value="1"/>
</dbReference>
<dbReference type="Pfam" id="PF23771">
    <property type="entry name" value="DUF7168"/>
    <property type="match status" value="1"/>
</dbReference>
<evidence type="ECO:0000259" key="2">
    <source>
        <dbReference type="Pfam" id="PF23771"/>
    </source>
</evidence>
<reference evidence="4" key="1">
    <citation type="submission" date="2016-05" db="EMBL/GenBank/DDBJ databases">
        <title>Draft genome of Corynebacterium afermentans subsp. afermentans LCDC 88199T.</title>
        <authorList>
            <person name="Bernier A.-M."/>
            <person name="Bernard K."/>
        </authorList>
    </citation>
    <scope>NUCLEOTIDE SEQUENCE [LARGE SCALE GENOMIC DNA]</scope>
    <source>
        <strain evidence="4">NML120819</strain>
    </source>
</reference>
<dbReference type="Pfam" id="PF10979">
    <property type="entry name" value="DUF2786"/>
    <property type="match status" value="1"/>
</dbReference>
<dbReference type="Proteomes" id="UP000078103">
    <property type="component" value="Unassembled WGS sequence"/>
</dbReference>
<accession>A0A1A9RML8</accession>
<dbReference type="InterPro" id="IPR055592">
    <property type="entry name" value="DUF7168"/>
</dbReference>
<organism evidence="3 4">
    <name type="scientific">Eikenella corrodens</name>
    <dbReference type="NCBI Taxonomy" id="539"/>
    <lineage>
        <taxon>Bacteria</taxon>
        <taxon>Pseudomonadati</taxon>
        <taxon>Pseudomonadota</taxon>
        <taxon>Betaproteobacteria</taxon>
        <taxon>Neisseriales</taxon>
        <taxon>Neisseriaceae</taxon>
        <taxon>Eikenella</taxon>
    </lineage>
</organism>
<dbReference type="EMBL" id="LXSH01000020">
    <property type="protein sequence ID" value="OAM21654.1"/>
    <property type="molecule type" value="Genomic_DNA"/>
</dbReference>
<gene>
    <name evidence="3" type="ORF">A7P89_07470</name>
</gene>